<reference evidence="2 3" key="1">
    <citation type="submission" date="2021-08" db="EMBL/GenBank/DDBJ databases">
        <title>Draft Genome Sequence of Phanerochaete sordida strain YK-624.</title>
        <authorList>
            <person name="Mori T."/>
            <person name="Dohra H."/>
            <person name="Suzuki T."/>
            <person name="Kawagishi H."/>
            <person name="Hirai H."/>
        </authorList>
    </citation>
    <scope>NUCLEOTIDE SEQUENCE [LARGE SCALE GENOMIC DNA]</scope>
    <source>
        <strain evidence="2 3">YK-624</strain>
    </source>
</reference>
<keyword evidence="3" id="KW-1185">Reference proteome</keyword>
<sequence>MTGLPRCPGNDQTSRSAQDIITKSSIVMSGNATIAPKSMAATASPSNPKSAVAVRARRASLFRSSRHRQERLGMPRELQGHRSGPSKRSSSLLPRR</sequence>
<dbReference type="EMBL" id="BPQB01000007">
    <property type="protein sequence ID" value="GJE87891.1"/>
    <property type="molecule type" value="Genomic_DNA"/>
</dbReference>
<feature type="compositionally biased region" description="Polar residues" evidence="1">
    <location>
        <begin position="10"/>
        <end position="22"/>
    </location>
</feature>
<evidence type="ECO:0000313" key="2">
    <source>
        <dbReference type="EMBL" id="GJE87891.1"/>
    </source>
</evidence>
<feature type="compositionally biased region" description="Basic residues" evidence="1">
    <location>
        <begin position="55"/>
        <end position="69"/>
    </location>
</feature>
<feature type="region of interest" description="Disordered" evidence="1">
    <location>
        <begin position="1"/>
        <end position="22"/>
    </location>
</feature>
<name>A0A9P3G429_9APHY</name>
<gene>
    <name evidence="2" type="ORF">PsYK624_039750</name>
</gene>
<feature type="compositionally biased region" description="Low complexity" evidence="1">
    <location>
        <begin position="82"/>
        <end position="96"/>
    </location>
</feature>
<feature type="compositionally biased region" description="Basic and acidic residues" evidence="1">
    <location>
        <begin position="70"/>
        <end position="80"/>
    </location>
</feature>
<protein>
    <submittedName>
        <fullName evidence="2">Uncharacterized protein</fullName>
    </submittedName>
</protein>
<comment type="caution">
    <text evidence="2">The sequence shown here is derived from an EMBL/GenBank/DDBJ whole genome shotgun (WGS) entry which is preliminary data.</text>
</comment>
<organism evidence="2 3">
    <name type="scientific">Phanerochaete sordida</name>
    <dbReference type="NCBI Taxonomy" id="48140"/>
    <lineage>
        <taxon>Eukaryota</taxon>
        <taxon>Fungi</taxon>
        <taxon>Dikarya</taxon>
        <taxon>Basidiomycota</taxon>
        <taxon>Agaricomycotina</taxon>
        <taxon>Agaricomycetes</taxon>
        <taxon>Polyporales</taxon>
        <taxon>Phanerochaetaceae</taxon>
        <taxon>Phanerochaete</taxon>
    </lineage>
</organism>
<evidence type="ECO:0000313" key="3">
    <source>
        <dbReference type="Proteomes" id="UP000703269"/>
    </source>
</evidence>
<proteinExistence type="predicted"/>
<feature type="region of interest" description="Disordered" evidence="1">
    <location>
        <begin position="37"/>
        <end position="96"/>
    </location>
</feature>
<accession>A0A9P3G429</accession>
<dbReference type="Proteomes" id="UP000703269">
    <property type="component" value="Unassembled WGS sequence"/>
</dbReference>
<evidence type="ECO:0000256" key="1">
    <source>
        <dbReference type="SAM" id="MobiDB-lite"/>
    </source>
</evidence>
<dbReference type="AlphaFoldDB" id="A0A9P3G429"/>